<name>A0A419S307_9SPHI</name>
<sequence length="103" mass="12363">MNVINRKTIIYYCEKHPLAKRALLVWYNEMVKYKFSSSNDLKKVYGNASIVNNKRIVFNIKENDYRLVVSVNFRRNACYTIWFGTHKQYDQIDVENVSYNLKL</sequence>
<dbReference type="AlphaFoldDB" id="A0A419S307"/>
<dbReference type="GO" id="GO:0003723">
    <property type="term" value="F:RNA binding"/>
    <property type="evidence" value="ECO:0007669"/>
    <property type="project" value="InterPro"/>
</dbReference>
<dbReference type="OrthoDB" id="9799912at2"/>
<evidence type="ECO:0000313" key="2">
    <source>
        <dbReference type="Proteomes" id="UP000283433"/>
    </source>
</evidence>
<dbReference type="GO" id="GO:0004519">
    <property type="term" value="F:endonuclease activity"/>
    <property type="evidence" value="ECO:0007669"/>
    <property type="project" value="InterPro"/>
</dbReference>
<evidence type="ECO:0000313" key="1">
    <source>
        <dbReference type="EMBL" id="RKD13679.1"/>
    </source>
</evidence>
<dbReference type="GO" id="GO:0110001">
    <property type="term" value="C:toxin-antitoxin complex"/>
    <property type="evidence" value="ECO:0007669"/>
    <property type="project" value="InterPro"/>
</dbReference>
<dbReference type="EMBL" id="MBTA01000027">
    <property type="protein sequence ID" value="RKD13679.1"/>
    <property type="molecule type" value="Genomic_DNA"/>
</dbReference>
<dbReference type="InterPro" id="IPR018669">
    <property type="entry name" value="Toxin_HigB"/>
</dbReference>
<dbReference type="Pfam" id="PF09907">
    <property type="entry name" value="HigB_toxin"/>
    <property type="match status" value="1"/>
</dbReference>
<dbReference type="Proteomes" id="UP000283433">
    <property type="component" value="Unassembled WGS sequence"/>
</dbReference>
<accession>A0A419S307</accession>
<gene>
    <name evidence="1" type="ORF">BCY91_08880</name>
</gene>
<organism evidence="1 2">
    <name type="scientific">Pelobium manganitolerans</name>
    <dbReference type="NCBI Taxonomy" id="1842495"/>
    <lineage>
        <taxon>Bacteria</taxon>
        <taxon>Pseudomonadati</taxon>
        <taxon>Bacteroidota</taxon>
        <taxon>Sphingobacteriia</taxon>
        <taxon>Sphingobacteriales</taxon>
        <taxon>Sphingobacteriaceae</taxon>
        <taxon>Pelobium</taxon>
    </lineage>
</organism>
<reference evidence="1 2" key="1">
    <citation type="submission" date="2016-07" db="EMBL/GenBank/DDBJ databases">
        <title>Genome of Pelobium manganitolerans.</title>
        <authorList>
            <person name="Wu S."/>
            <person name="Wang G."/>
        </authorList>
    </citation>
    <scope>NUCLEOTIDE SEQUENCE [LARGE SCALE GENOMIC DNA]</scope>
    <source>
        <strain evidence="1 2">YS-25</strain>
    </source>
</reference>
<protein>
    <submittedName>
        <fullName evidence="1">Addiction module toxin RelE</fullName>
    </submittedName>
</protein>
<comment type="caution">
    <text evidence="1">The sequence shown here is derived from an EMBL/GenBank/DDBJ whole genome shotgun (WGS) entry which is preliminary data.</text>
</comment>
<keyword evidence="2" id="KW-1185">Reference proteome</keyword>
<dbReference type="RefSeq" id="WP_120182585.1">
    <property type="nucleotide sequence ID" value="NZ_MBTA01000027.1"/>
</dbReference>
<proteinExistence type="predicted"/>